<dbReference type="PANTHER" id="PTHR19256:SF44">
    <property type="entry name" value="T CELL RECEPTOR GAMMA VARIABLE 9"/>
    <property type="match status" value="1"/>
</dbReference>
<accession>A0A8V0YWA6</accession>
<dbReference type="InterPro" id="IPR007110">
    <property type="entry name" value="Ig-like_dom"/>
</dbReference>
<proteinExistence type="predicted"/>
<dbReference type="InterPro" id="IPR036179">
    <property type="entry name" value="Ig-like_dom_sf"/>
</dbReference>
<protein>
    <recommendedName>
        <fullName evidence="3">Ig-like domain-containing protein</fullName>
    </recommendedName>
</protein>
<organism evidence="4 5">
    <name type="scientific">Gallus gallus</name>
    <name type="common">Chicken</name>
    <dbReference type="NCBI Taxonomy" id="9031"/>
    <lineage>
        <taxon>Eukaryota</taxon>
        <taxon>Metazoa</taxon>
        <taxon>Chordata</taxon>
        <taxon>Craniata</taxon>
        <taxon>Vertebrata</taxon>
        <taxon>Euteleostomi</taxon>
        <taxon>Archelosauria</taxon>
        <taxon>Archosauria</taxon>
        <taxon>Dinosauria</taxon>
        <taxon>Saurischia</taxon>
        <taxon>Theropoda</taxon>
        <taxon>Coelurosauria</taxon>
        <taxon>Aves</taxon>
        <taxon>Neognathae</taxon>
        <taxon>Galloanserae</taxon>
        <taxon>Galliformes</taxon>
        <taxon>Phasianidae</taxon>
        <taxon>Phasianinae</taxon>
        <taxon>Gallus</taxon>
    </lineage>
</organism>
<dbReference type="SMART" id="SM00408">
    <property type="entry name" value="IGc2"/>
    <property type="match status" value="2"/>
</dbReference>
<evidence type="ECO:0000313" key="4">
    <source>
        <dbReference type="Ensembl" id="ENSGALP00010025366.1"/>
    </source>
</evidence>
<evidence type="ECO:0000256" key="1">
    <source>
        <dbReference type="ARBA" id="ARBA00023170"/>
    </source>
</evidence>
<evidence type="ECO:0000256" key="2">
    <source>
        <dbReference type="ARBA" id="ARBA00023319"/>
    </source>
</evidence>
<evidence type="ECO:0000313" key="5">
    <source>
        <dbReference type="Proteomes" id="UP000000539"/>
    </source>
</evidence>
<dbReference type="Ensembl" id="ENSGALT00010042876.1">
    <property type="protein sequence ID" value="ENSGALP00010025366.1"/>
    <property type="gene ID" value="ENSGALG00010017735.1"/>
</dbReference>
<evidence type="ECO:0000259" key="3">
    <source>
        <dbReference type="PROSITE" id="PS50835"/>
    </source>
</evidence>
<dbReference type="InterPro" id="IPR051117">
    <property type="entry name" value="TRG_var/const_region"/>
</dbReference>
<keyword evidence="5" id="KW-1185">Reference proteome</keyword>
<dbReference type="InterPro" id="IPR003599">
    <property type="entry name" value="Ig_sub"/>
</dbReference>
<dbReference type="SUPFAM" id="SSF48726">
    <property type="entry name" value="Immunoglobulin"/>
    <property type="match status" value="2"/>
</dbReference>
<dbReference type="PANTHER" id="PTHR19256">
    <property type="entry name" value="T-CELL RECEPTOR GAMMA CHAIN"/>
    <property type="match status" value="1"/>
</dbReference>
<dbReference type="InterPro" id="IPR003598">
    <property type="entry name" value="Ig_sub2"/>
</dbReference>
<keyword evidence="1" id="KW-0675">Receptor</keyword>
<reference evidence="4" key="1">
    <citation type="submission" date="2020-11" db="EMBL/GenBank/DDBJ databases">
        <title>Gallus gallus (Chicken) genome, bGalGal1, GRCg7b, maternal haplotype autosomes + Z &amp; W.</title>
        <authorList>
            <person name="Warren W."/>
            <person name="Formenti G."/>
            <person name="Fedrigo O."/>
            <person name="Haase B."/>
            <person name="Mountcastle J."/>
            <person name="Balacco J."/>
            <person name="Tracey A."/>
            <person name="Schneider V."/>
            <person name="Okimoto R."/>
            <person name="Cheng H."/>
            <person name="Hawken R."/>
            <person name="Howe K."/>
            <person name="Jarvis E.D."/>
        </authorList>
    </citation>
    <scope>NUCLEOTIDE SEQUENCE [LARGE SCALE GENOMIC DNA]</scope>
    <source>
        <strain evidence="4">Broiler</strain>
    </source>
</reference>
<feature type="domain" description="Ig-like" evidence="3">
    <location>
        <begin position="6"/>
        <end position="95"/>
    </location>
</feature>
<feature type="domain" description="Ig-like" evidence="3">
    <location>
        <begin position="132"/>
        <end position="218"/>
    </location>
</feature>
<dbReference type="InterPro" id="IPR013783">
    <property type="entry name" value="Ig-like_fold"/>
</dbReference>
<keyword evidence="2" id="KW-0393">Immunoglobulin domain</keyword>
<dbReference type="SMART" id="SM00409">
    <property type="entry name" value="IG"/>
    <property type="match status" value="2"/>
</dbReference>
<dbReference type="Proteomes" id="UP000000539">
    <property type="component" value="Chromosome 2"/>
</dbReference>
<reference evidence="4" key="3">
    <citation type="submission" date="2025-09" db="UniProtKB">
        <authorList>
            <consortium name="Ensembl"/>
        </authorList>
    </citation>
    <scope>IDENTIFICATION</scope>
    <source>
        <strain evidence="4">broiler</strain>
    </source>
</reference>
<dbReference type="InterPro" id="IPR013106">
    <property type="entry name" value="Ig_V-set"/>
</dbReference>
<dbReference type="GeneTree" id="ENSGT00960000189317"/>
<name>A0A8V0YWA6_CHICK</name>
<dbReference type="Gene3D" id="2.60.40.10">
    <property type="entry name" value="Immunoglobulins"/>
    <property type="match status" value="2"/>
</dbReference>
<dbReference type="PROSITE" id="PS50835">
    <property type="entry name" value="IG_LIKE"/>
    <property type="match status" value="2"/>
</dbReference>
<sequence length="253" mass="29077">RQVQQPHWESQKEPERKTVLITCHVSISNFDKVFIHWYRKRPGTAPKRIAYMATRLFLENESDEGKFSIEKDIAKSECTLTVGRVTAQDAATYYCARWDAQQQRAIGNLSVVPCLHAVSPCFLAGGDAQAVPMQRPSERRLVEGSLVTMTCQLSSGTVVHWYRQLPGEPPKRILYMSGNSPTFDDSNDRQKFQVQRNPSNSVLTIKKSTRRDTGTYYCAYWYKQAIQKGIWPSEPQALNSRQMHIHLYATFLW</sequence>
<dbReference type="AlphaFoldDB" id="A0A8V0YWA6"/>
<dbReference type="Pfam" id="PF07686">
    <property type="entry name" value="V-set"/>
    <property type="match status" value="2"/>
</dbReference>
<reference evidence="4" key="2">
    <citation type="submission" date="2025-08" db="UniProtKB">
        <authorList>
            <consortium name="Ensembl"/>
        </authorList>
    </citation>
    <scope>IDENTIFICATION</scope>
    <source>
        <strain evidence="4">broiler</strain>
    </source>
</reference>
<dbReference type="SMART" id="SM00406">
    <property type="entry name" value="IGv"/>
    <property type="match status" value="2"/>
</dbReference>